<feature type="domain" description="NR LBD" evidence="10">
    <location>
        <begin position="244"/>
        <end position="493"/>
    </location>
</feature>
<dbReference type="OrthoDB" id="5787495at2759"/>
<accession>G0NEP0</accession>
<dbReference type="Pfam" id="PF00104">
    <property type="entry name" value="Hormone_recep"/>
    <property type="match status" value="2"/>
</dbReference>
<keyword evidence="7" id="KW-0804">Transcription</keyword>
<dbReference type="eggNOG" id="KOG3575">
    <property type="taxonomic scope" value="Eukaryota"/>
</dbReference>
<dbReference type="SUPFAM" id="SSF57716">
    <property type="entry name" value="Glucocorticoid receptor-like (DNA-binding domain)"/>
    <property type="match status" value="1"/>
</dbReference>
<dbReference type="GO" id="GO:0003700">
    <property type="term" value="F:DNA-binding transcription factor activity"/>
    <property type="evidence" value="ECO:0007669"/>
    <property type="project" value="InterPro"/>
</dbReference>
<dbReference type="GO" id="GO:0008270">
    <property type="term" value="F:zinc ion binding"/>
    <property type="evidence" value="ECO:0007669"/>
    <property type="project" value="UniProtKB-KW"/>
</dbReference>
<dbReference type="STRING" id="135651.G0NEP0"/>
<keyword evidence="2" id="KW-0479">Metal-binding</keyword>
<proteinExistence type="inferred from homology"/>
<dbReference type="InterPro" id="IPR051152">
    <property type="entry name" value="C.elegans_Orphan_NR"/>
</dbReference>
<dbReference type="AlphaFoldDB" id="G0NEP0"/>
<keyword evidence="8" id="KW-0675">Receptor</keyword>
<dbReference type="PANTHER" id="PTHR45680">
    <property type="entry name" value="NUCLEAR HORMONE RECEPTOR FAMILY"/>
    <property type="match status" value="1"/>
</dbReference>
<dbReference type="SMART" id="SM00430">
    <property type="entry name" value="HOLI"/>
    <property type="match status" value="2"/>
</dbReference>
<dbReference type="SMART" id="SM00399">
    <property type="entry name" value="ZnF_C4"/>
    <property type="match status" value="1"/>
</dbReference>
<dbReference type="Gene3D" id="1.10.565.10">
    <property type="entry name" value="Retinoid X Receptor"/>
    <property type="match status" value="1"/>
</dbReference>
<keyword evidence="5" id="KW-0805">Transcription regulation</keyword>
<keyword evidence="3" id="KW-0863">Zinc-finger</keyword>
<reference evidence="12" key="1">
    <citation type="submission" date="2011-07" db="EMBL/GenBank/DDBJ databases">
        <authorList>
            <consortium name="Caenorhabditis brenneri Sequencing and Analysis Consortium"/>
            <person name="Wilson R.K."/>
        </authorList>
    </citation>
    <scope>NUCLEOTIDE SEQUENCE [LARGE SCALE GENOMIC DNA]</scope>
    <source>
        <strain evidence="12">PB2801</strain>
    </source>
</reference>
<comment type="similarity">
    <text evidence="1">Belongs to the nuclear hormone receptor family.</text>
</comment>
<dbReference type="Pfam" id="PF00105">
    <property type="entry name" value="zf-C4"/>
    <property type="match status" value="1"/>
</dbReference>
<dbReference type="Gene3D" id="3.30.50.10">
    <property type="entry name" value="Erythroid Transcription Factor GATA-1, subunit A"/>
    <property type="match status" value="1"/>
</dbReference>
<dbReference type="HOGENOM" id="CLU_007368_7_1_1"/>
<dbReference type="PROSITE" id="PS51843">
    <property type="entry name" value="NR_LBD"/>
    <property type="match status" value="1"/>
</dbReference>
<evidence type="ECO:0000259" key="10">
    <source>
        <dbReference type="PROSITE" id="PS51843"/>
    </source>
</evidence>
<evidence type="ECO:0000256" key="6">
    <source>
        <dbReference type="ARBA" id="ARBA00023125"/>
    </source>
</evidence>
<evidence type="ECO:0000256" key="8">
    <source>
        <dbReference type="ARBA" id="ARBA00023170"/>
    </source>
</evidence>
<keyword evidence="4" id="KW-0862">Zinc</keyword>
<dbReference type="InParanoid" id="G0NEP0"/>
<dbReference type="InterPro" id="IPR035500">
    <property type="entry name" value="NHR-like_dom_sf"/>
</dbReference>
<dbReference type="EMBL" id="GL379873">
    <property type="protein sequence ID" value="EGT58958.1"/>
    <property type="molecule type" value="Genomic_DNA"/>
</dbReference>
<evidence type="ECO:0000313" key="11">
    <source>
        <dbReference type="EMBL" id="EGT58958.1"/>
    </source>
</evidence>
<evidence type="ECO:0000256" key="2">
    <source>
        <dbReference type="ARBA" id="ARBA00022723"/>
    </source>
</evidence>
<dbReference type="InterPro" id="IPR013088">
    <property type="entry name" value="Znf_NHR/GATA"/>
</dbReference>
<dbReference type="Proteomes" id="UP000008068">
    <property type="component" value="Unassembled WGS sequence"/>
</dbReference>
<keyword evidence="9" id="KW-0539">Nucleus</keyword>
<evidence type="ECO:0000256" key="7">
    <source>
        <dbReference type="ARBA" id="ARBA00023163"/>
    </source>
</evidence>
<evidence type="ECO:0000256" key="9">
    <source>
        <dbReference type="ARBA" id="ARBA00023242"/>
    </source>
</evidence>
<evidence type="ECO:0000256" key="5">
    <source>
        <dbReference type="ARBA" id="ARBA00023015"/>
    </source>
</evidence>
<sequence length="493" mass="57560">MNFLPRKRGILPDNVFLAQDAYVDPNDLSLDLSWMTNYKVDSLSFFTVTIDWNMLGFIQPLLDLNPNNVELTFMISQLCFNYVGQRFQGETLEVAENFQQILSDDLHNYYVNEQSQLRYSGRRYGVSGQVKPCKKNNNCVFLKKGWFNCKKCRLQKCLAVGMKIDGFQFGRDPERVPRVISHFQSKIPPTMDTFLGKPNFIVYCAPADYQKYTPKVIIDVQFLIDKAEEVLVKGSATPVNIVNPLEKLALGLQHIRNQVKKGPVKLIRRIGKEEAFALFEDEMLKAAKFLTYFDEFQQLPQQLQFDMLRGIWRVWTRLDKLAVTAAGRRQMACGNSQIMAHLNKDLVLCDFTKLEIDLSWCTNYTLDQLQFFSTKDEGNRAQEAIQLMLDLQPTDVELAFMMCQLSFHYIGKRYQGVILEIADRFQEVLSNHLHDYFVNRMNMPQYSKRVAQMMKINNHIQTDIILERSSQELLRIFDVYYADYSRPDVFRWI</sequence>
<protein>
    <submittedName>
        <fullName evidence="11">CBN-NHR-55 protein</fullName>
    </submittedName>
</protein>
<dbReference type="OMA" id="ELAFMMC"/>
<evidence type="ECO:0000313" key="12">
    <source>
        <dbReference type="Proteomes" id="UP000008068"/>
    </source>
</evidence>
<dbReference type="SUPFAM" id="SSF48508">
    <property type="entry name" value="Nuclear receptor ligand-binding domain"/>
    <property type="match status" value="2"/>
</dbReference>
<evidence type="ECO:0000256" key="4">
    <source>
        <dbReference type="ARBA" id="ARBA00022833"/>
    </source>
</evidence>
<dbReference type="GO" id="GO:0043565">
    <property type="term" value="F:sequence-specific DNA binding"/>
    <property type="evidence" value="ECO:0007669"/>
    <property type="project" value="InterPro"/>
</dbReference>
<organism evidence="12">
    <name type="scientific">Caenorhabditis brenneri</name>
    <name type="common">Nematode worm</name>
    <dbReference type="NCBI Taxonomy" id="135651"/>
    <lineage>
        <taxon>Eukaryota</taxon>
        <taxon>Metazoa</taxon>
        <taxon>Ecdysozoa</taxon>
        <taxon>Nematoda</taxon>
        <taxon>Chromadorea</taxon>
        <taxon>Rhabditida</taxon>
        <taxon>Rhabditina</taxon>
        <taxon>Rhabditomorpha</taxon>
        <taxon>Rhabditoidea</taxon>
        <taxon>Rhabditidae</taxon>
        <taxon>Peloderinae</taxon>
        <taxon>Caenorhabditis</taxon>
    </lineage>
</organism>
<dbReference type="InterPro" id="IPR000536">
    <property type="entry name" value="Nucl_hrmn_rcpt_lig-bd"/>
</dbReference>
<dbReference type="PANTHER" id="PTHR45680:SF12">
    <property type="entry name" value="NUCLEAR HORMONE RECEPTOR FAMILY-RELATED"/>
    <property type="match status" value="1"/>
</dbReference>
<name>G0NEP0_CAEBE</name>
<keyword evidence="12" id="KW-1185">Reference proteome</keyword>
<gene>
    <name evidence="11" type="primary">Cbn-nhr-55</name>
    <name evidence="11" type="ORF">CAEBREN_14155</name>
</gene>
<dbReference type="InterPro" id="IPR001628">
    <property type="entry name" value="Znf_hrmn_rcpt"/>
</dbReference>
<keyword evidence="6" id="KW-0238">DNA-binding</keyword>
<evidence type="ECO:0000256" key="3">
    <source>
        <dbReference type="ARBA" id="ARBA00022771"/>
    </source>
</evidence>
<evidence type="ECO:0000256" key="1">
    <source>
        <dbReference type="ARBA" id="ARBA00005993"/>
    </source>
</evidence>